<name>A0A6N8E9Z1_9GAMM</name>
<reference evidence="1 2" key="1">
    <citation type="submission" date="2019-11" db="EMBL/GenBank/DDBJ databases">
        <title>Whole-genome sequence of the anaerobic purple sulfur bacterium Allochromatium palmeri DSM 15591.</title>
        <authorList>
            <person name="Kyndt J.A."/>
            <person name="Meyer T.E."/>
        </authorList>
    </citation>
    <scope>NUCLEOTIDE SEQUENCE [LARGE SCALE GENOMIC DNA]</scope>
    <source>
        <strain evidence="1 2">DSM 15591</strain>
    </source>
</reference>
<evidence type="ECO:0000313" key="2">
    <source>
        <dbReference type="Proteomes" id="UP000434044"/>
    </source>
</evidence>
<keyword evidence="2" id="KW-1185">Reference proteome</keyword>
<evidence type="ECO:0000313" key="1">
    <source>
        <dbReference type="EMBL" id="MTW20138.1"/>
    </source>
</evidence>
<protein>
    <submittedName>
        <fullName evidence="1">Uncharacterized protein</fullName>
    </submittedName>
</protein>
<organism evidence="1 2">
    <name type="scientific">Allochromatium palmeri</name>
    <dbReference type="NCBI Taxonomy" id="231048"/>
    <lineage>
        <taxon>Bacteria</taxon>
        <taxon>Pseudomonadati</taxon>
        <taxon>Pseudomonadota</taxon>
        <taxon>Gammaproteobacteria</taxon>
        <taxon>Chromatiales</taxon>
        <taxon>Chromatiaceae</taxon>
        <taxon>Allochromatium</taxon>
    </lineage>
</organism>
<dbReference type="OrthoDB" id="5771984at2"/>
<accession>A0A6N8E9Z1</accession>
<sequence length="115" mass="13599">MIFLKISGGRIMVEKIRIGGAFFDDLAMIPDIKSALTSDRRLSEDEFAARHADTIRRHYTTVARLEFLQEDAYFFASCVWRYLNSLDLRENPEQAKFQRRRPEPWYEPPMARRLA</sequence>
<dbReference type="RefSeq" id="WP_155448717.1">
    <property type="nucleotide sequence ID" value="NZ_WNKT01000004.1"/>
</dbReference>
<dbReference type="AlphaFoldDB" id="A0A6N8E9Z1"/>
<proteinExistence type="predicted"/>
<gene>
    <name evidence="1" type="ORF">GJ668_03395</name>
</gene>
<dbReference type="Proteomes" id="UP000434044">
    <property type="component" value="Unassembled WGS sequence"/>
</dbReference>
<comment type="caution">
    <text evidence="1">The sequence shown here is derived from an EMBL/GenBank/DDBJ whole genome shotgun (WGS) entry which is preliminary data.</text>
</comment>
<dbReference type="EMBL" id="WNKT01000004">
    <property type="protein sequence ID" value="MTW20138.1"/>
    <property type="molecule type" value="Genomic_DNA"/>
</dbReference>